<dbReference type="Proteomes" id="UP001589870">
    <property type="component" value="Unassembled WGS sequence"/>
</dbReference>
<proteinExistence type="predicted"/>
<accession>A0ABV6U1S5</accession>
<reference evidence="1 2" key="1">
    <citation type="submission" date="2024-09" db="EMBL/GenBank/DDBJ databases">
        <authorList>
            <person name="Sun Q."/>
            <person name="Mori K."/>
        </authorList>
    </citation>
    <scope>NUCLEOTIDE SEQUENCE [LARGE SCALE GENOMIC DNA]</scope>
    <source>
        <strain evidence="1 2">TBRC 1851</strain>
    </source>
</reference>
<evidence type="ECO:0000313" key="1">
    <source>
        <dbReference type="EMBL" id="MFC0862393.1"/>
    </source>
</evidence>
<gene>
    <name evidence="1" type="ORF">ACFHYQ_08795</name>
</gene>
<sequence>MTVNGSRIDGAGEVTSGSYGGAVTIFVRVQRPSRRVPGHADLHVEHGRHQRQVIALPQRLTTGFTNATGLTTLPIT</sequence>
<protein>
    <submittedName>
        <fullName evidence="1">Uncharacterized protein</fullName>
    </submittedName>
</protein>
<organism evidence="1 2">
    <name type="scientific">Sphaerimonospora cavernae</name>
    <dbReference type="NCBI Taxonomy" id="1740611"/>
    <lineage>
        <taxon>Bacteria</taxon>
        <taxon>Bacillati</taxon>
        <taxon>Actinomycetota</taxon>
        <taxon>Actinomycetes</taxon>
        <taxon>Streptosporangiales</taxon>
        <taxon>Streptosporangiaceae</taxon>
        <taxon>Sphaerimonospora</taxon>
    </lineage>
</organism>
<name>A0ABV6U1S5_9ACTN</name>
<comment type="caution">
    <text evidence="1">The sequence shown here is derived from an EMBL/GenBank/DDBJ whole genome shotgun (WGS) entry which is preliminary data.</text>
</comment>
<keyword evidence="2" id="KW-1185">Reference proteome</keyword>
<evidence type="ECO:0000313" key="2">
    <source>
        <dbReference type="Proteomes" id="UP001589870"/>
    </source>
</evidence>
<dbReference type="EMBL" id="JBHMQT010000013">
    <property type="protein sequence ID" value="MFC0862393.1"/>
    <property type="molecule type" value="Genomic_DNA"/>
</dbReference>